<dbReference type="AlphaFoldDB" id="A0A4Q1BQ28"/>
<evidence type="ECO:0000313" key="2">
    <source>
        <dbReference type="EMBL" id="RXK40025.1"/>
    </source>
</evidence>
<dbReference type="InterPro" id="IPR009571">
    <property type="entry name" value="SUR7/Rim9-like_fungi"/>
</dbReference>
<dbReference type="OrthoDB" id="3349852at2759"/>
<feature type="transmembrane region" description="Helical" evidence="1">
    <location>
        <begin position="227"/>
        <end position="250"/>
    </location>
</feature>
<keyword evidence="3" id="KW-1185">Reference proteome</keyword>
<dbReference type="GO" id="GO:0051285">
    <property type="term" value="C:cell cortex of cell tip"/>
    <property type="evidence" value="ECO:0007669"/>
    <property type="project" value="TreeGrafter"/>
</dbReference>
<dbReference type="PANTHER" id="PTHR28019">
    <property type="entry name" value="CELL MEMBRANE PROTEIN YLR413W-RELATED"/>
    <property type="match status" value="1"/>
</dbReference>
<dbReference type="OMA" id="MISCCTY"/>
<feature type="transmembrane region" description="Helical" evidence="1">
    <location>
        <begin position="150"/>
        <end position="168"/>
    </location>
</feature>
<keyword evidence="1" id="KW-1133">Transmembrane helix</keyword>
<dbReference type="GO" id="GO:0031505">
    <property type="term" value="P:fungal-type cell wall organization"/>
    <property type="evidence" value="ECO:0007669"/>
    <property type="project" value="TreeGrafter"/>
</dbReference>
<feature type="transmembrane region" description="Helical" evidence="1">
    <location>
        <begin position="175"/>
        <end position="195"/>
    </location>
</feature>
<name>A0A4Q1BQ28_TREME</name>
<keyword evidence="1" id="KW-0472">Membrane</keyword>
<dbReference type="InterPro" id="IPR052413">
    <property type="entry name" value="SUR7_domain"/>
</dbReference>
<comment type="caution">
    <text evidence="2">The sequence shown here is derived from an EMBL/GenBank/DDBJ whole genome shotgun (WGS) entry which is preliminary data.</text>
</comment>
<gene>
    <name evidence="2" type="ORF">M231_02665</name>
</gene>
<proteinExistence type="predicted"/>
<dbReference type="VEuPathDB" id="FungiDB:TREMEDRAFT_74474"/>
<dbReference type="Pfam" id="PF06687">
    <property type="entry name" value="SUR7"/>
    <property type="match status" value="1"/>
</dbReference>
<feature type="transmembrane region" description="Helical" evidence="1">
    <location>
        <begin position="7"/>
        <end position="26"/>
    </location>
</feature>
<dbReference type="STRING" id="5217.A0A4Q1BQ28"/>
<protein>
    <submittedName>
        <fullName evidence="2">Claudin family protein</fullName>
    </submittedName>
</protein>
<dbReference type="GO" id="GO:0005886">
    <property type="term" value="C:plasma membrane"/>
    <property type="evidence" value="ECO:0007669"/>
    <property type="project" value="InterPro"/>
</dbReference>
<dbReference type="InParanoid" id="A0A4Q1BQ28"/>
<evidence type="ECO:0000313" key="3">
    <source>
        <dbReference type="Proteomes" id="UP000289152"/>
    </source>
</evidence>
<organism evidence="2 3">
    <name type="scientific">Tremella mesenterica</name>
    <name type="common">Jelly fungus</name>
    <dbReference type="NCBI Taxonomy" id="5217"/>
    <lineage>
        <taxon>Eukaryota</taxon>
        <taxon>Fungi</taxon>
        <taxon>Dikarya</taxon>
        <taxon>Basidiomycota</taxon>
        <taxon>Agaricomycotina</taxon>
        <taxon>Tremellomycetes</taxon>
        <taxon>Tremellales</taxon>
        <taxon>Tremellaceae</taxon>
        <taxon>Tremella</taxon>
    </lineage>
</organism>
<reference evidence="2 3" key="1">
    <citation type="submission" date="2016-06" db="EMBL/GenBank/DDBJ databases">
        <title>Evolution of pathogenesis and genome organization in the Tremellales.</title>
        <authorList>
            <person name="Cuomo C."/>
            <person name="Litvintseva A."/>
            <person name="Heitman J."/>
            <person name="Chen Y."/>
            <person name="Sun S."/>
            <person name="Springer D."/>
            <person name="Dromer F."/>
            <person name="Young S."/>
            <person name="Zeng Q."/>
            <person name="Chapman S."/>
            <person name="Gujja S."/>
            <person name="Saif S."/>
            <person name="Birren B."/>
        </authorList>
    </citation>
    <scope>NUCLEOTIDE SEQUENCE [LARGE SCALE GENOMIC DNA]</scope>
    <source>
        <strain evidence="2 3">ATCC 28783</strain>
    </source>
</reference>
<dbReference type="Gene3D" id="1.20.140.150">
    <property type="match status" value="1"/>
</dbReference>
<dbReference type="EMBL" id="SDIL01000023">
    <property type="protein sequence ID" value="RXK40025.1"/>
    <property type="molecule type" value="Genomic_DNA"/>
</dbReference>
<sequence length="252" mass="26645">MRGEYCLYGATALSAMAIILLVFAHIGQVSSGAVTSGIYMAQINVAAYGNAYQGGTGDSAGGLYDTKNDALGTGKGLRQYYRYGLYNACGYQKDGSGICNGTIFGYPMEPLSQILADTPTKFKTQTNDIIPSSTFKDNGFNHGLSRGGSLLIFVGSVFAVISIIFGVLKARICFLIAAASAGFSALLLMIGAAMWTSLIAKDAWLKIVKVKGGTLLGIYTTGGASLYLTWVAFVLMTLSVIPYVVACCTFRR</sequence>
<dbReference type="Proteomes" id="UP000289152">
    <property type="component" value="Unassembled WGS sequence"/>
</dbReference>
<dbReference type="PANTHER" id="PTHR28019:SF2">
    <property type="entry name" value="CELL MEMBRANE PROTEIN YLR413W-RELATED"/>
    <property type="match status" value="1"/>
</dbReference>
<keyword evidence="1" id="KW-0812">Transmembrane</keyword>
<evidence type="ECO:0000256" key="1">
    <source>
        <dbReference type="SAM" id="Phobius"/>
    </source>
</evidence>
<accession>A0A4Q1BQ28</accession>